<evidence type="ECO:0000256" key="2">
    <source>
        <dbReference type="ARBA" id="ARBA00022771"/>
    </source>
</evidence>
<keyword evidence="8" id="KW-1185">Reference proteome</keyword>
<dbReference type="PANTHER" id="PTHR24103">
    <property type="entry name" value="E3 UBIQUITIN-PROTEIN LIGASE TRIM"/>
    <property type="match status" value="1"/>
</dbReference>
<reference evidence="7" key="2">
    <citation type="submission" date="2025-09" db="UniProtKB">
        <authorList>
            <consortium name="Ensembl"/>
        </authorList>
    </citation>
    <scope>IDENTIFICATION</scope>
</reference>
<evidence type="ECO:0000256" key="1">
    <source>
        <dbReference type="ARBA" id="ARBA00022723"/>
    </source>
</evidence>
<dbReference type="Gene3D" id="3.30.40.10">
    <property type="entry name" value="Zinc/RING finger domain, C3HC4 (zinc finger)"/>
    <property type="match status" value="1"/>
</dbReference>
<keyword evidence="1" id="KW-0479">Metal-binding</keyword>
<accession>A0A8C3SEE4</accession>
<feature type="domain" description="RING-type" evidence="6">
    <location>
        <begin position="16"/>
        <end position="61"/>
    </location>
</feature>
<dbReference type="PROSITE" id="PS50089">
    <property type="entry name" value="ZF_RING_2"/>
    <property type="match status" value="1"/>
</dbReference>
<organism evidence="7 8">
    <name type="scientific">Chelydra serpentina</name>
    <name type="common">Snapping turtle</name>
    <name type="synonym">Testudo serpentina</name>
    <dbReference type="NCBI Taxonomy" id="8475"/>
    <lineage>
        <taxon>Eukaryota</taxon>
        <taxon>Metazoa</taxon>
        <taxon>Chordata</taxon>
        <taxon>Craniata</taxon>
        <taxon>Vertebrata</taxon>
        <taxon>Euteleostomi</taxon>
        <taxon>Archelosauria</taxon>
        <taxon>Testudinata</taxon>
        <taxon>Testudines</taxon>
        <taxon>Cryptodira</taxon>
        <taxon>Durocryptodira</taxon>
        <taxon>Americhelydia</taxon>
        <taxon>Chelydroidea</taxon>
        <taxon>Chelydridae</taxon>
        <taxon>Chelydra</taxon>
    </lineage>
</organism>
<evidence type="ECO:0000256" key="3">
    <source>
        <dbReference type="ARBA" id="ARBA00022833"/>
    </source>
</evidence>
<dbReference type="Proteomes" id="UP000694403">
    <property type="component" value="Unplaced"/>
</dbReference>
<evidence type="ECO:0000313" key="8">
    <source>
        <dbReference type="Proteomes" id="UP000694403"/>
    </source>
</evidence>
<dbReference type="Ensembl" id="ENSCSRT00000013113.1">
    <property type="protein sequence ID" value="ENSCSRP00000012607.1"/>
    <property type="gene ID" value="ENSCSRG00000009521.1"/>
</dbReference>
<dbReference type="Pfam" id="PF15227">
    <property type="entry name" value="zf-C3HC4_4"/>
    <property type="match status" value="1"/>
</dbReference>
<evidence type="ECO:0000259" key="6">
    <source>
        <dbReference type="PROSITE" id="PS50089"/>
    </source>
</evidence>
<keyword evidence="3" id="KW-0862">Zinc</keyword>
<name>A0A8C3SEE4_CHESE</name>
<dbReference type="InterPro" id="IPR050143">
    <property type="entry name" value="TRIM/RBCC"/>
</dbReference>
<proteinExistence type="predicted"/>
<protein>
    <recommendedName>
        <fullName evidence="6">RING-type domain-containing protein</fullName>
    </recommendedName>
</protein>
<keyword evidence="2 4" id="KW-0863">Zinc-finger</keyword>
<reference evidence="7" key="1">
    <citation type="submission" date="2025-08" db="UniProtKB">
        <authorList>
            <consortium name="Ensembl"/>
        </authorList>
    </citation>
    <scope>IDENTIFICATION</scope>
</reference>
<dbReference type="InterPro" id="IPR001841">
    <property type="entry name" value="Znf_RING"/>
</dbReference>
<evidence type="ECO:0000313" key="7">
    <source>
        <dbReference type="Ensembl" id="ENSCSRP00000012607.1"/>
    </source>
</evidence>
<feature type="region of interest" description="Disordered" evidence="5">
    <location>
        <begin position="83"/>
        <end position="129"/>
    </location>
</feature>
<dbReference type="InterPro" id="IPR017907">
    <property type="entry name" value="Znf_RING_CS"/>
</dbReference>
<dbReference type="GO" id="GO:0008270">
    <property type="term" value="F:zinc ion binding"/>
    <property type="evidence" value="ECO:0007669"/>
    <property type="project" value="UniProtKB-KW"/>
</dbReference>
<dbReference type="InterPro" id="IPR013083">
    <property type="entry name" value="Znf_RING/FYVE/PHD"/>
</dbReference>
<dbReference type="PROSITE" id="PS00518">
    <property type="entry name" value="ZF_RING_1"/>
    <property type="match status" value="1"/>
</dbReference>
<evidence type="ECO:0000256" key="4">
    <source>
        <dbReference type="PROSITE-ProRule" id="PRU00175"/>
    </source>
</evidence>
<evidence type="ECO:0000256" key="5">
    <source>
        <dbReference type="SAM" id="MobiDB-lite"/>
    </source>
</evidence>
<dbReference type="SUPFAM" id="SSF57850">
    <property type="entry name" value="RING/U-box"/>
    <property type="match status" value="1"/>
</dbReference>
<sequence length="150" mass="16773">MAGSDLVQELQLEVTCSICSKYMEVPVTLDCGHNYCQACILQYWARVEEEEEDPKQCPQCRRPFRQRSFRPNKLLANVTAIAKRFPSQDEAQDERPRSIPLGGEEPMGQDPQGQQVKRRELSAAGGSGGGWECSRGWVVRFCALRLPGAG</sequence>
<dbReference type="SMART" id="SM00184">
    <property type="entry name" value="RING"/>
    <property type="match status" value="1"/>
</dbReference>
<dbReference type="AlphaFoldDB" id="A0A8C3SEE4"/>